<feature type="chain" id="PRO_5018700704" evidence="5">
    <location>
        <begin position="27"/>
        <end position="130"/>
    </location>
</feature>
<evidence type="ECO:0000256" key="3">
    <source>
        <dbReference type="ARBA" id="ARBA00023139"/>
    </source>
</evidence>
<dbReference type="SUPFAM" id="SSF141488">
    <property type="entry name" value="YdhA-like"/>
    <property type="match status" value="1"/>
</dbReference>
<dbReference type="Gene3D" id="2.40.128.200">
    <property type="match status" value="1"/>
</dbReference>
<accession>A0A3S4ZBB2</accession>
<evidence type="ECO:0000256" key="4">
    <source>
        <dbReference type="ARBA" id="ARBA00023288"/>
    </source>
</evidence>
<dbReference type="OrthoDB" id="120729at2"/>
<evidence type="ECO:0000256" key="2">
    <source>
        <dbReference type="ARBA" id="ARBA00023136"/>
    </source>
</evidence>
<feature type="domain" description="C-type lysozyme inhibitor" evidence="6">
    <location>
        <begin position="46"/>
        <end position="114"/>
    </location>
</feature>
<gene>
    <name evidence="7" type="primary">mliC</name>
    <name evidence="7" type="ORF">NCTC12905_00207</name>
</gene>
<dbReference type="InterPro" id="IPR018660">
    <property type="entry name" value="MliC"/>
</dbReference>
<proteinExistence type="predicted"/>
<keyword evidence="4" id="KW-0449">Lipoprotein</keyword>
<dbReference type="Proteomes" id="UP000274201">
    <property type="component" value="Chromosome"/>
</dbReference>
<dbReference type="STRING" id="1094497.BVwin_14970"/>
<dbReference type="AlphaFoldDB" id="A0A3S4ZBB2"/>
<organism evidence="7 8">
    <name type="scientific">Bartonella vinsonii</name>
    <name type="common">Rochalimaea vinsonii</name>
    <dbReference type="NCBI Taxonomy" id="33047"/>
    <lineage>
        <taxon>Bacteria</taxon>
        <taxon>Pseudomonadati</taxon>
        <taxon>Pseudomonadota</taxon>
        <taxon>Alphaproteobacteria</taxon>
        <taxon>Hyphomicrobiales</taxon>
        <taxon>Bartonellaceae</taxon>
        <taxon>Bartonella</taxon>
    </lineage>
</organism>
<reference evidence="7 8" key="1">
    <citation type="submission" date="2018-12" db="EMBL/GenBank/DDBJ databases">
        <authorList>
            <consortium name="Pathogen Informatics"/>
        </authorList>
    </citation>
    <scope>NUCLEOTIDE SEQUENCE [LARGE SCALE GENOMIC DNA]</scope>
    <source>
        <strain evidence="7 8">NCTC12905</strain>
    </source>
</reference>
<evidence type="ECO:0000256" key="1">
    <source>
        <dbReference type="ARBA" id="ARBA00022729"/>
    </source>
</evidence>
<evidence type="ECO:0000313" key="7">
    <source>
        <dbReference type="EMBL" id="VEJ44569.1"/>
    </source>
</evidence>
<keyword evidence="3" id="KW-0564">Palmitate</keyword>
<evidence type="ECO:0000313" key="8">
    <source>
        <dbReference type="Proteomes" id="UP000274201"/>
    </source>
</evidence>
<protein>
    <submittedName>
        <fullName evidence="7">Membrane-bound lysozyme inhibitor of C-type lysozyme</fullName>
    </submittedName>
</protein>
<dbReference type="InterPro" id="IPR036328">
    <property type="entry name" value="MliC_sf"/>
</dbReference>
<dbReference type="RefSeq" id="WP_126602078.1">
    <property type="nucleotide sequence ID" value="NZ_LR134529.1"/>
</dbReference>
<evidence type="ECO:0000256" key="5">
    <source>
        <dbReference type="SAM" id="SignalP"/>
    </source>
</evidence>
<feature type="signal peptide" evidence="5">
    <location>
        <begin position="1"/>
        <end position="26"/>
    </location>
</feature>
<name>A0A3S4ZBB2_BARVI</name>
<dbReference type="EMBL" id="LR134529">
    <property type="protein sequence ID" value="VEJ44569.1"/>
    <property type="molecule type" value="Genomic_DNA"/>
</dbReference>
<evidence type="ECO:0000259" key="6">
    <source>
        <dbReference type="Pfam" id="PF09864"/>
    </source>
</evidence>
<keyword evidence="1 5" id="KW-0732">Signal</keyword>
<sequence length="130" mass="14706">MKKTFFNLQFVSTLIFSLFSAMSAFAGSLVIEVPDTPEPTIESVTYQCNIGTKKERVEATYYDTDDIALVDLKWNKKRIIAANVIAASGAKYAGGEYIWWTKQNEALLYDLINDSEEGKPFRCVEEKDTK</sequence>
<keyword evidence="2" id="KW-0472">Membrane</keyword>
<dbReference type="Pfam" id="PF09864">
    <property type="entry name" value="MliC"/>
    <property type="match status" value="1"/>
</dbReference>